<dbReference type="RefSeq" id="WP_133615893.1">
    <property type="nucleotide sequence ID" value="NZ_CP080492.1"/>
</dbReference>
<evidence type="ECO:0000256" key="5">
    <source>
        <dbReference type="ARBA" id="ARBA00023163"/>
    </source>
</evidence>
<dbReference type="InterPro" id="IPR007627">
    <property type="entry name" value="RNA_pol_sigma70_r2"/>
</dbReference>
<dbReference type="GO" id="GO:0006950">
    <property type="term" value="P:response to stress"/>
    <property type="evidence" value="ECO:0007669"/>
    <property type="project" value="UniProtKB-ARBA"/>
</dbReference>
<gene>
    <name evidence="9" type="ORF">EDF62_0713</name>
</gene>
<sequence>MYRDPIYEALATADDSIVAGRAADGDTAAFAVLVRRYTPMMRAYARQILPGTADIDDVLQDVFLTAWQRLPELEDLARVKPWLMRITGRKSVDRIRAGRPQVNIDDIEPRAAERAAPARIVEARMGTAALSSALRELPDGQRACWVLREIGEYSYDEIAEELELPLSTVRGLLARARKFLLIRMEEWR</sequence>
<evidence type="ECO:0000313" key="10">
    <source>
        <dbReference type="Proteomes" id="UP000295601"/>
    </source>
</evidence>
<dbReference type="InterPro" id="IPR013324">
    <property type="entry name" value="RNA_pol_sigma_r3/r4-like"/>
</dbReference>
<dbReference type="Proteomes" id="UP000295601">
    <property type="component" value="Unassembled WGS sequence"/>
</dbReference>
<evidence type="ECO:0000256" key="2">
    <source>
        <dbReference type="ARBA" id="ARBA00023015"/>
    </source>
</evidence>
<keyword evidence="4 6" id="KW-0238">DNA-binding</keyword>
<dbReference type="InterPro" id="IPR000838">
    <property type="entry name" value="RNA_pol_sigma70_ECF_CS"/>
</dbReference>
<dbReference type="InterPro" id="IPR014284">
    <property type="entry name" value="RNA_pol_sigma-70_dom"/>
</dbReference>
<comment type="caution">
    <text evidence="9">The sequence shown here is derived from an EMBL/GenBank/DDBJ whole genome shotgun (WGS) entry which is preliminary data.</text>
</comment>
<dbReference type="GO" id="GO:0016987">
    <property type="term" value="F:sigma factor activity"/>
    <property type="evidence" value="ECO:0007669"/>
    <property type="project" value="UniProtKB-KW"/>
</dbReference>
<dbReference type="Gene3D" id="1.10.10.10">
    <property type="entry name" value="Winged helix-like DNA-binding domain superfamily/Winged helix DNA-binding domain"/>
    <property type="match status" value="1"/>
</dbReference>
<dbReference type="GO" id="GO:0003677">
    <property type="term" value="F:DNA binding"/>
    <property type="evidence" value="ECO:0007669"/>
    <property type="project" value="UniProtKB-KW"/>
</dbReference>
<evidence type="ECO:0000259" key="8">
    <source>
        <dbReference type="Pfam" id="PF08281"/>
    </source>
</evidence>
<dbReference type="NCBIfam" id="TIGR02937">
    <property type="entry name" value="sigma70-ECF"/>
    <property type="match status" value="1"/>
</dbReference>
<dbReference type="AlphaFoldDB" id="A0A4R6S3L6"/>
<dbReference type="OrthoDB" id="7376212at2"/>
<dbReference type="GO" id="GO:0006352">
    <property type="term" value="P:DNA-templated transcription initiation"/>
    <property type="evidence" value="ECO:0007669"/>
    <property type="project" value="InterPro"/>
</dbReference>
<keyword evidence="3 6" id="KW-0731">Sigma factor</keyword>
<dbReference type="PANTHER" id="PTHR43133:SF8">
    <property type="entry name" value="RNA POLYMERASE SIGMA FACTOR HI_1459-RELATED"/>
    <property type="match status" value="1"/>
</dbReference>
<dbReference type="SUPFAM" id="SSF88659">
    <property type="entry name" value="Sigma3 and sigma4 domains of RNA polymerase sigma factors"/>
    <property type="match status" value="1"/>
</dbReference>
<feature type="domain" description="RNA polymerase sigma-70 region 2" evidence="7">
    <location>
        <begin position="33"/>
        <end position="97"/>
    </location>
</feature>
<evidence type="ECO:0000256" key="1">
    <source>
        <dbReference type="ARBA" id="ARBA00010641"/>
    </source>
</evidence>
<dbReference type="CDD" id="cd06171">
    <property type="entry name" value="Sigma70_r4"/>
    <property type="match status" value="1"/>
</dbReference>
<dbReference type="PROSITE" id="PS01063">
    <property type="entry name" value="SIGMA70_ECF"/>
    <property type="match status" value="1"/>
</dbReference>
<dbReference type="InterPro" id="IPR013249">
    <property type="entry name" value="RNA_pol_sigma70_r4_t2"/>
</dbReference>
<keyword evidence="5 6" id="KW-0804">Transcription</keyword>
<dbReference type="Pfam" id="PF04542">
    <property type="entry name" value="Sigma70_r2"/>
    <property type="match status" value="1"/>
</dbReference>
<dbReference type="InterPro" id="IPR036388">
    <property type="entry name" value="WH-like_DNA-bd_sf"/>
</dbReference>
<evidence type="ECO:0000256" key="6">
    <source>
        <dbReference type="RuleBase" id="RU000716"/>
    </source>
</evidence>
<dbReference type="InterPro" id="IPR013325">
    <property type="entry name" value="RNA_pol_sigma_r2"/>
</dbReference>
<proteinExistence type="inferred from homology"/>
<keyword evidence="2 6" id="KW-0805">Transcription regulation</keyword>
<reference evidence="9 10" key="1">
    <citation type="submission" date="2019-03" db="EMBL/GenBank/DDBJ databases">
        <title>Genomic analyses of the natural microbiome of Caenorhabditis elegans.</title>
        <authorList>
            <person name="Samuel B."/>
        </authorList>
    </citation>
    <scope>NUCLEOTIDE SEQUENCE [LARGE SCALE GENOMIC DNA]</scope>
    <source>
        <strain evidence="9 10">JUb18</strain>
    </source>
</reference>
<evidence type="ECO:0000256" key="3">
    <source>
        <dbReference type="ARBA" id="ARBA00023082"/>
    </source>
</evidence>
<organism evidence="9 10">
    <name type="scientific">Leucobacter luti</name>
    <dbReference type="NCBI Taxonomy" id="340320"/>
    <lineage>
        <taxon>Bacteria</taxon>
        <taxon>Bacillati</taxon>
        <taxon>Actinomycetota</taxon>
        <taxon>Actinomycetes</taxon>
        <taxon>Micrococcales</taxon>
        <taxon>Microbacteriaceae</taxon>
        <taxon>Leucobacter</taxon>
    </lineage>
</organism>
<dbReference type="EMBL" id="SNYA01000002">
    <property type="protein sequence ID" value="TDP94299.1"/>
    <property type="molecule type" value="Genomic_DNA"/>
</dbReference>
<protein>
    <recommendedName>
        <fullName evidence="6">RNA polymerase sigma factor</fullName>
    </recommendedName>
</protein>
<dbReference type="SUPFAM" id="SSF88946">
    <property type="entry name" value="Sigma2 domain of RNA polymerase sigma factors"/>
    <property type="match status" value="1"/>
</dbReference>
<dbReference type="PANTHER" id="PTHR43133">
    <property type="entry name" value="RNA POLYMERASE ECF-TYPE SIGMA FACTO"/>
    <property type="match status" value="1"/>
</dbReference>
<dbReference type="Gene3D" id="1.10.1740.10">
    <property type="match status" value="1"/>
</dbReference>
<dbReference type="InterPro" id="IPR039425">
    <property type="entry name" value="RNA_pol_sigma-70-like"/>
</dbReference>
<evidence type="ECO:0000259" key="7">
    <source>
        <dbReference type="Pfam" id="PF04542"/>
    </source>
</evidence>
<accession>A0A4R6S3L6</accession>
<evidence type="ECO:0000256" key="4">
    <source>
        <dbReference type="ARBA" id="ARBA00023125"/>
    </source>
</evidence>
<comment type="similarity">
    <text evidence="1 6">Belongs to the sigma-70 factor family. ECF subfamily.</text>
</comment>
<name>A0A4R6S3L6_9MICO</name>
<evidence type="ECO:0000313" key="9">
    <source>
        <dbReference type="EMBL" id="TDP94299.1"/>
    </source>
</evidence>
<dbReference type="Pfam" id="PF08281">
    <property type="entry name" value="Sigma70_r4_2"/>
    <property type="match status" value="1"/>
</dbReference>
<keyword evidence="10" id="KW-1185">Reference proteome</keyword>
<feature type="domain" description="RNA polymerase sigma factor 70 region 4 type 2" evidence="8">
    <location>
        <begin position="129"/>
        <end position="180"/>
    </location>
</feature>